<dbReference type="EMBL" id="CP046172">
    <property type="protein sequence ID" value="QIS09976.1"/>
    <property type="molecule type" value="Genomic_DNA"/>
</dbReference>
<feature type="transmembrane region" description="Helical" evidence="5">
    <location>
        <begin position="117"/>
        <end position="134"/>
    </location>
</feature>
<protein>
    <submittedName>
        <fullName evidence="7">MFS transporter</fullName>
    </submittedName>
</protein>
<evidence type="ECO:0000256" key="2">
    <source>
        <dbReference type="ARBA" id="ARBA00022692"/>
    </source>
</evidence>
<feature type="transmembrane region" description="Helical" evidence="5">
    <location>
        <begin position="204"/>
        <end position="224"/>
    </location>
</feature>
<feature type="domain" description="Major facilitator superfamily (MFS) profile" evidence="6">
    <location>
        <begin position="18"/>
        <end position="460"/>
    </location>
</feature>
<feature type="transmembrane region" description="Helical" evidence="5">
    <location>
        <begin position="88"/>
        <end position="111"/>
    </location>
</feature>
<dbReference type="Gene3D" id="1.20.1720.10">
    <property type="entry name" value="Multidrug resistance protein D"/>
    <property type="match status" value="1"/>
</dbReference>
<dbReference type="InterPro" id="IPR011701">
    <property type="entry name" value="MFS"/>
</dbReference>
<feature type="transmembrane region" description="Helical" evidence="5">
    <location>
        <begin position="173"/>
        <end position="192"/>
    </location>
</feature>
<dbReference type="PANTHER" id="PTHR42718:SF49">
    <property type="entry name" value="EXPORT PROTEIN"/>
    <property type="match status" value="1"/>
</dbReference>
<feature type="transmembrane region" description="Helical" evidence="5">
    <location>
        <begin position="433"/>
        <end position="455"/>
    </location>
</feature>
<name>A0A6G9YA87_9NOCA</name>
<feature type="transmembrane region" description="Helical" evidence="5">
    <location>
        <begin position="298"/>
        <end position="324"/>
    </location>
</feature>
<dbReference type="GO" id="GO:0005886">
    <property type="term" value="C:plasma membrane"/>
    <property type="evidence" value="ECO:0007669"/>
    <property type="project" value="UniProtKB-SubCell"/>
</dbReference>
<proteinExistence type="predicted"/>
<evidence type="ECO:0000256" key="4">
    <source>
        <dbReference type="ARBA" id="ARBA00023136"/>
    </source>
</evidence>
<keyword evidence="8" id="KW-1185">Reference proteome</keyword>
<feature type="transmembrane region" description="Helical" evidence="5">
    <location>
        <begin position="141"/>
        <end position="161"/>
    </location>
</feature>
<gene>
    <name evidence="7" type="ORF">F5544_10390</name>
</gene>
<feature type="transmembrane region" description="Helical" evidence="5">
    <location>
        <begin position="271"/>
        <end position="292"/>
    </location>
</feature>
<feature type="transmembrane region" description="Helical" evidence="5">
    <location>
        <begin position="55"/>
        <end position="76"/>
    </location>
</feature>
<dbReference type="AlphaFoldDB" id="A0A6G9YA87"/>
<feature type="transmembrane region" description="Helical" evidence="5">
    <location>
        <begin position="20"/>
        <end position="40"/>
    </location>
</feature>
<dbReference type="GO" id="GO:0022857">
    <property type="term" value="F:transmembrane transporter activity"/>
    <property type="evidence" value="ECO:0007669"/>
    <property type="project" value="InterPro"/>
</dbReference>
<accession>A0A6G9YA87</accession>
<keyword evidence="4 5" id="KW-0472">Membrane</keyword>
<evidence type="ECO:0000313" key="7">
    <source>
        <dbReference type="EMBL" id="QIS09976.1"/>
    </source>
</evidence>
<dbReference type="KEGG" id="nah:F5544_10390"/>
<dbReference type="PANTHER" id="PTHR42718">
    <property type="entry name" value="MAJOR FACILITATOR SUPERFAMILY MULTIDRUG TRANSPORTER MFSC"/>
    <property type="match status" value="1"/>
</dbReference>
<evidence type="ECO:0000256" key="3">
    <source>
        <dbReference type="ARBA" id="ARBA00022989"/>
    </source>
</evidence>
<evidence type="ECO:0000259" key="6">
    <source>
        <dbReference type="PROSITE" id="PS50850"/>
    </source>
</evidence>
<keyword evidence="3 5" id="KW-1133">Transmembrane helix</keyword>
<feature type="transmembrane region" description="Helical" evidence="5">
    <location>
        <begin position="230"/>
        <end position="251"/>
    </location>
</feature>
<dbReference type="SUPFAM" id="SSF103473">
    <property type="entry name" value="MFS general substrate transporter"/>
    <property type="match status" value="1"/>
</dbReference>
<reference evidence="7 8" key="1">
    <citation type="journal article" date="2019" name="ACS Chem. Biol.">
        <title>Identification and Mobilization of a Cryptic Antibiotic Biosynthesis Gene Locus from a Human-Pathogenic Nocardia Isolate.</title>
        <authorList>
            <person name="Herisse M."/>
            <person name="Ishida K."/>
            <person name="Porter J.L."/>
            <person name="Howden B."/>
            <person name="Hertweck C."/>
            <person name="Stinear T.P."/>
            <person name="Pidot S.J."/>
        </authorList>
    </citation>
    <scope>NUCLEOTIDE SEQUENCE [LARGE SCALE GENOMIC DNA]</scope>
    <source>
        <strain evidence="7 8">AUSMDU00012717</strain>
    </source>
</reference>
<dbReference type="InterPro" id="IPR020846">
    <property type="entry name" value="MFS_dom"/>
</dbReference>
<evidence type="ECO:0000256" key="5">
    <source>
        <dbReference type="SAM" id="Phobius"/>
    </source>
</evidence>
<evidence type="ECO:0000256" key="1">
    <source>
        <dbReference type="ARBA" id="ARBA00004651"/>
    </source>
</evidence>
<feature type="transmembrane region" description="Helical" evidence="5">
    <location>
        <begin position="402"/>
        <end position="421"/>
    </location>
</feature>
<dbReference type="Pfam" id="PF07690">
    <property type="entry name" value="MFS_1"/>
    <property type="match status" value="1"/>
</dbReference>
<dbReference type="PROSITE" id="PS50850">
    <property type="entry name" value="MFS"/>
    <property type="match status" value="1"/>
</dbReference>
<feature type="transmembrane region" description="Helical" evidence="5">
    <location>
        <begin position="361"/>
        <end position="381"/>
    </location>
</feature>
<evidence type="ECO:0000313" key="8">
    <source>
        <dbReference type="Proteomes" id="UP000503540"/>
    </source>
</evidence>
<dbReference type="InterPro" id="IPR036259">
    <property type="entry name" value="MFS_trans_sf"/>
</dbReference>
<organism evidence="7 8">
    <name type="scientific">Nocardia arthritidis</name>
    <dbReference type="NCBI Taxonomy" id="228602"/>
    <lineage>
        <taxon>Bacteria</taxon>
        <taxon>Bacillati</taxon>
        <taxon>Actinomycetota</taxon>
        <taxon>Actinomycetes</taxon>
        <taxon>Mycobacteriales</taxon>
        <taxon>Nocardiaceae</taxon>
        <taxon>Nocardia</taxon>
    </lineage>
</organism>
<dbReference type="Gene3D" id="1.20.1250.20">
    <property type="entry name" value="MFS general substrate transporter like domains"/>
    <property type="match status" value="1"/>
</dbReference>
<feature type="transmembrane region" description="Helical" evidence="5">
    <location>
        <begin position="336"/>
        <end position="355"/>
    </location>
</feature>
<dbReference type="Proteomes" id="UP000503540">
    <property type="component" value="Chromosome"/>
</dbReference>
<comment type="subcellular location">
    <subcellularLocation>
        <location evidence="1">Cell membrane</location>
        <topology evidence="1">Multi-pass membrane protein</topology>
    </subcellularLocation>
</comment>
<sequence length="476" mass="47344">MVRSTDHRSDMRTSESRTLAVASGGTLIALIAFCVPLTAINETATALGADSGGRIWILSSMSVGLGAALLSAGTIADDYGRRRIFVSGAALFAVASIAAAFAPGTITFVIARIAEGVGGAALIAASLGLIAHAFPAGPARAAASGVWGASVGGGIALGPLLAGVSGRFADWRAAYWVIAAVAAVIAVAAGKLLDESRVEHPSRLDVPGTLLLAAGMSALLAALIEGRSGGIRPIVVGLAVAAPVLLIAFFVVELRSRAAMLDPRLFTRPAFLAATGAAFATGMGIIALMSYLSGFVGAALGISVLGAAWLIFAWSATSVVTALFARRIRLSGRIQLAIGLAAVGVGQLTLLGLGPESGWQRFVPSLIGIGIASGVVNAGLGREAVASVPAGRGSLGSGANNTARYVGSAVGVTVVSVIASGPAHSDASALFTGWNHATLFTAAASFAGALLVLACRRRGVVPAPIAAAAIGDSLKL</sequence>
<keyword evidence="2 5" id="KW-0812">Transmembrane</keyword>